<keyword evidence="2" id="KW-0808">Transferase</keyword>
<feature type="region of interest" description="Disordered" evidence="3">
    <location>
        <begin position="212"/>
        <end position="234"/>
    </location>
</feature>
<dbReference type="SUPFAM" id="SSF53335">
    <property type="entry name" value="S-adenosyl-L-methionine-dependent methyltransferases"/>
    <property type="match status" value="1"/>
</dbReference>
<gene>
    <name evidence="5" type="ORF">IPK02_16700</name>
</gene>
<keyword evidence="1 5" id="KW-0489">Methyltransferase</keyword>
<evidence type="ECO:0000313" key="6">
    <source>
        <dbReference type="Proteomes" id="UP000706151"/>
    </source>
</evidence>
<evidence type="ECO:0000256" key="2">
    <source>
        <dbReference type="ARBA" id="ARBA00022679"/>
    </source>
</evidence>
<comment type="caution">
    <text evidence="5">The sequence shown here is derived from an EMBL/GenBank/DDBJ whole genome shotgun (WGS) entry which is preliminary data.</text>
</comment>
<evidence type="ECO:0000259" key="4">
    <source>
        <dbReference type="Pfam" id="PF13649"/>
    </source>
</evidence>
<dbReference type="GO" id="GO:0032259">
    <property type="term" value="P:methylation"/>
    <property type="evidence" value="ECO:0007669"/>
    <property type="project" value="UniProtKB-KW"/>
</dbReference>
<accession>A0A935TFM0</accession>
<dbReference type="CDD" id="cd02440">
    <property type="entry name" value="AdoMet_MTases"/>
    <property type="match status" value="1"/>
</dbReference>
<organism evidence="5 6">
    <name type="scientific">Candidatus Accumulibacter affinis</name>
    <dbReference type="NCBI Taxonomy" id="2954384"/>
    <lineage>
        <taxon>Bacteria</taxon>
        <taxon>Pseudomonadati</taxon>
        <taxon>Pseudomonadota</taxon>
        <taxon>Betaproteobacteria</taxon>
        <taxon>Candidatus Accumulibacter</taxon>
    </lineage>
</organism>
<dbReference type="InterPro" id="IPR041698">
    <property type="entry name" value="Methyltransf_25"/>
</dbReference>
<reference evidence="5 6" key="1">
    <citation type="submission" date="2020-10" db="EMBL/GenBank/DDBJ databases">
        <title>Connecting structure to function with the recovery of over 1000 high-quality activated sludge metagenome-assembled genomes encoding full-length rRNA genes using long-read sequencing.</title>
        <authorList>
            <person name="Singleton C.M."/>
            <person name="Petriglieri F."/>
            <person name="Kristensen J.M."/>
            <person name="Kirkegaard R.H."/>
            <person name="Michaelsen T.Y."/>
            <person name="Andersen M.H."/>
            <person name="Karst S.M."/>
            <person name="Dueholm M.S."/>
            <person name="Nielsen P.H."/>
            <person name="Albertsen M."/>
        </authorList>
    </citation>
    <scope>NUCLEOTIDE SEQUENCE [LARGE SCALE GENOMIC DNA]</scope>
    <source>
        <strain evidence="5">Fred_18-Q3-R57-64_BAT3C.720</strain>
    </source>
</reference>
<feature type="domain" description="Methyltransferase" evidence="4">
    <location>
        <begin position="54"/>
        <end position="143"/>
    </location>
</feature>
<dbReference type="InterPro" id="IPR029063">
    <property type="entry name" value="SAM-dependent_MTases_sf"/>
</dbReference>
<dbReference type="EMBL" id="JADJOT010000010">
    <property type="protein sequence ID" value="MBK7955447.1"/>
    <property type="molecule type" value="Genomic_DNA"/>
</dbReference>
<name>A0A935TFM0_9PROT</name>
<protein>
    <submittedName>
        <fullName evidence="5">Class I SAM-dependent methyltransferase</fullName>
    </submittedName>
</protein>
<evidence type="ECO:0000256" key="3">
    <source>
        <dbReference type="SAM" id="MobiDB-lite"/>
    </source>
</evidence>
<dbReference type="AlphaFoldDB" id="A0A935TFM0"/>
<proteinExistence type="predicted"/>
<dbReference type="Pfam" id="PF13649">
    <property type="entry name" value="Methyltransf_25"/>
    <property type="match status" value="1"/>
</dbReference>
<dbReference type="GO" id="GO:0008168">
    <property type="term" value="F:methyltransferase activity"/>
    <property type="evidence" value="ECO:0007669"/>
    <property type="project" value="UniProtKB-KW"/>
</dbReference>
<sequence length="234" mass="26617">MPLRTRDLEEISAHTLAHYDQRAEDFREGTRHHDVRQNIDALLRHIRGQPPFTILDFGCGPGRDLQTFARLGHLACGLDGAEAFVDMARTTSGCTVWQQDFLRLDLPSGHFDGVFANASLFHVPTQELSRVLRQLHATLKPDGVLFSSNPRGNNEEGWSDGRYAVYHDLANWRQLLSAAAFAELEHYYRPPGLPRAQQPWLASVWRRIGEHRDTREDSSTHPTLHLHPLSHHGK</sequence>
<evidence type="ECO:0000256" key="1">
    <source>
        <dbReference type="ARBA" id="ARBA00022603"/>
    </source>
</evidence>
<dbReference type="PANTHER" id="PTHR43861">
    <property type="entry name" value="TRANS-ACONITATE 2-METHYLTRANSFERASE-RELATED"/>
    <property type="match status" value="1"/>
</dbReference>
<evidence type="ECO:0000313" key="5">
    <source>
        <dbReference type="EMBL" id="MBK7955447.1"/>
    </source>
</evidence>
<dbReference type="Gene3D" id="3.40.50.150">
    <property type="entry name" value="Vaccinia Virus protein VP39"/>
    <property type="match status" value="1"/>
</dbReference>
<dbReference type="PANTHER" id="PTHR43861:SF1">
    <property type="entry name" value="TRANS-ACONITATE 2-METHYLTRANSFERASE"/>
    <property type="match status" value="1"/>
</dbReference>
<dbReference type="Proteomes" id="UP000706151">
    <property type="component" value="Unassembled WGS sequence"/>
</dbReference>